<feature type="transmembrane region" description="Helical" evidence="1">
    <location>
        <begin position="343"/>
        <end position="360"/>
    </location>
</feature>
<feature type="transmembrane region" description="Helical" evidence="1">
    <location>
        <begin position="158"/>
        <end position="191"/>
    </location>
</feature>
<dbReference type="RefSeq" id="WP_089379971.1">
    <property type="nucleotide sequence ID" value="NZ_FZNT01000001.1"/>
</dbReference>
<organism evidence="3 4">
    <name type="scientific">Lutibacter agarilyticus</name>
    <dbReference type="NCBI Taxonomy" id="1109740"/>
    <lineage>
        <taxon>Bacteria</taxon>
        <taxon>Pseudomonadati</taxon>
        <taxon>Bacteroidota</taxon>
        <taxon>Flavobacteriia</taxon>
        <taxon>Flavobacteriales</taxon>
        <taxon>Flavobacteriaceae</taxon>
        <taxon>Lutibacter</taxon>
    </lineage>
</organism>
<feature type="transmembrane region" description="Helical" evidence="1">
    <location>
        <begin position="7"/>
        <end position="25"/>
    </location>
</feature>
<feature type="transmembrane region" description="Helical" evidence="1">
    <location>
        <begin position="203"/>
        <end position="225"/>
    </location>
</feature>
<dbReference type="AlphaFoldDB" id="A0A238VEF2"/>
<evidence type="ECO:0000313" key="4">
    <source>
        <dbReference type="Proteomes" id="UP000198384"/>
    </source>
</evidence>
<keyword evidence="4" id="KW-1185">Reference proteome</keyword>
<name>A0A238VEF2_9FLAO</name>
<keyword evidence="1" id="KW-1133">Transmembrane helix</keyword>
<dbReference type="EMBL" id="FZNT01000001">
    <property type="protein sequence ID" value="SNR32782.1"/>
    <property type="molecule type" value="Genomic_DNA"/>
</dbReference>
<dbReference type="InterPro" id="IPR038731">
    <property type="entry name" value="RgtA/B/C-like"/>
</dbReference>
<keyword evidence="1" id="KW-0472">Membrane</keyword>
<feature type="transmembrane region" description="Helical" evidence="1">
    <location>
        <begin position="287"/>
        <end position="307"/>
    </location>
</feature>
<keyword evidence="1" id="KW-0812">Transmembrane</keyword>
<feature type="transmembrane region" description="Helical" evidence="1">
    <location>
        <begin position="115"/>
        <end position="146"/>
    </location>
</feature>
<dbReference type="Pfam" id="PF13231">
    <property type="entry name" value="PMT_2"/>
    <property type="match status" value="1"/>
</dbReference>
<evidence type="ECO:0000256" key="1">
    <source>
        <dbReference type="SAM" id="Phobius"/>
    </source>
</evidence>
<accession>A0A238VEF2</accession>
<feature type="transmembrane region" description="Helical" evidence="1">
    <location>
        <begin position="258"/>
        <end position="275"/>
    </location>
</feature>
<protein>
    <submittedName>
        <fullName evidence="3">Dolichyl-phosphate-mannose-protein mannosyltransferase</fullName>
    </submittedName>
</protein>
<evidence type="ECO:0000313" key="3">
    <source>
        <dbReference type="EMBL" id="SNR32782.1"/>
    </source>
</evidence>
<feature type="domain" description="Glycosyltransferase RgtA/B/C/D-like" evidence="2">
    <location>
        <begin position="62"/>
        <end position="216"/>
    </location>
</feature>
<gene>
    <name evidence="3" type="ORF">SAMN06265371_101311</name>
</gene>
<keyword evidence="3" id="KW-0328">Glycosyltransferase</keyword>
<dbReference type="GO" id="GO:0016757">
    <property type="term" value="F:glycosyltransferase activity"/>
    <property type="evidence" value="ECO:0007669"/>
    <property type="project" value="UniProtKB-KW"/>
</dbReference>
<sequence length="417" mass="49169">MKLNLQNYKTLIIVILFFVVEYIFLKDLPFFWDAVSKSMRAQWFYETNFSQLVLPVNLNSGHPPFWPVLIAVWWKSFGVTLAKSRVLLLIINILVGFQLIKLFKNTFPKKQNHLLVLIILLEPTLLAQTTIFNNDMILLLFTLMAYNIIVFSKEKKELLLTFAFTGILFSNLRGMLLLFCLLVIQLIFIRYKLSTKKFNYKPYLISILFFSVFLIYQYSVLGWIIKTPSVNWSEQRNVADVYNILKNIASIGRNLLDYGRIVLFGITFYLLYFLFKKKQFHPSKTSIKLMISIVVFTVGMSIFFMFFTNPIGHRYYMISYILVVLLFLVLVDNYKTILNYKRLYVIVIIAFITGHFWIYPSTISQGWDSSLAYLNYFKLRDDIELFIEKNKILKENIGTNLPLNEKEYSDLLKVDEK</sequence>
<dbReference type="OrthoDB" id="866311at2"/>
<evidence type="ECO:0000259" key="2">
    <source>
        <dbReference type="Pfam" id="PF13231"/>
    </source>
</evidence>
<dbReference type="Proteomes" id="UP000198384">
    <property type="component" value="Unassembled WGS sequence"/>
</dbReference>
<feature type="transmembrane region" description="Helical" evidence="1">
    <location>
        <begin position="86"/>
        <end position="103"/>
    </location>
</feature>
<proteinExistence type="predicted"/>
<keyword evidence="3" id="KW-0808">Transferase</keyword>
<feature type="transmembrane region" description="Helical" evidence="1">
    <location>
        <begin position="313"/>
        <end position="331"/>
    </location>
</feature>
<reference evidence="3 4" key="1">
    <citation type="submission" date="2017-06" db="EMBL/GenBank/DDBJ databases">
        <authorList>
            <person name="Kim H.J."/>
            <person name="Triplett B.A."/>
        </authorList>
    </citation>
    <scope>NUCLEOTIDE SEQUENCE [LARGE SCALE GENOMIC DNA]</scope>
    <source>
        <strain evidence="3 4">DSM 29150</strain>
    </source>
</reference>